<evidence type="ECO:0000256" key="2">
    <source>
        <dbReference type="ARBA" id="ARBA00006403"/>
    </source>
</evidence>
<dbReference type="EMBL" id="VYZV01015333">
    <property type="protein sequence ID" value="NXS68731.1"/>
    <property type="molecule type" value="Genomic_DNA"/>
</dbReference>
<evidence type="ECO:0000313" key="6">
    <source>
        <dbReference type="EMBL" id="NXS68731.1"/>
    </source>
</evidence>
<reference evidence="6 7" key="1">
    <citation type="submission" date="2019-09" db="EMBL/GenBank/DDBJ databases">
        <title>Bird 10,000 Genomes (B10K) Project - Family phase.</title>
        <authorList>
            <person name="Zhang G."/>
        </authorList>
    </citation>
    <scope>NUCLEOTIDE SEQUENCE [LARGE SCALE GENOMIC DNA]</scope>
    <source>
        <strain evidence="6">B10K-DU-012-58</strain>
        <tissue evidence="6">Muscle</tissue>
    </source>
</reference>
<dbReference type="AlphaFoldDB" id="A0A7L2WFT2"/>
<name>A0A7L2WFT2_PANHA</name>
<dbReference type="OrthoDB" id="9395432at2759"/>
<dbReference type="GO" id="GO:0005634">
    <property type="term" value="C:nucleus"/>
    <property type="evidence" value="ECO:0007669"/>
    <property type="project" value="UniProtKB-SubCell"/>
</dbReference>
<protein>
    <submittedName>
        <fullName evidence="6">HSFY1 protein</fullName>
    </submittedName>
</protein>
<accession>A0A7L2WFT2</accession>
<evidence type="ECO:0000256" key="3">
    <source>
        <dbReference type="ARBA" id="ARBA00023125"/>
    </source>
</evidence>
<dbReference type="SUPFAM" id="SSF46785">
    <property type="entry name" value="Winged helix' DNA-binding domain"/>
    <property type="match status" value="1"/>
</dbReference>
<dbReference type="GO" id="GO:0003700">
    <property type="term" value="F:DNA-binding transcription factor activity"/>
    <property type="evidence" value="ECO:0007669"/>
    <property type="project" value="InterPro"/>
</dbReference>
<dbReference type="InterPro" id="IPR036388">
    <property type="entry name" value="WH-like_DNA-bd_sf"/>
</dbReference>
<feature type="non-terminal residue" evidence="6">
    <location>
        <position position="1"/>
    </location>
</feature>
<proteinExistence type="inferred from homology"/>
<comment type="similarity">
    <text evidence="2">Belongs to the HSF family.</text>
</comment>
<dbReference type="Proteomes" id="UP000580171">
    <property type="component" value="Unassembled WGS sequence"/>
</dbReference>
<comment type="subcellular location">
    <subcellularLocation>
        <location evidence="1">Nucleus</location>
    </subcellularLocation>
</comment>
<dbReference type="Pfam" id="PF00447">
    <property type="entry name" value="HSF_DNA-bind"/>
    <property type="match status" value="1"/>
</dbReference>
<dbReference type="InterPro" id="IPR000232">
    <property type="entry name" value="HSF_DNA-bd"/>
</dbReference>
<keyword evidence="3" id="KW-0238">DNA-binding</keyword>
<keyword evidence="4" id="KW-0539">Nucleus</keyword>
<organism evidence="6 7">
    <name type="scientific">Pandion haliaetus</name>
    <name type="common">Osprey</name>
    <name type="synonym">Falco haliaetus</name>
    <dbReference type="NCBI Taxonomy" id="56262"/>
    <lineage>
        <taxon>Eukaryota</taxon>
        <taxon>Metazoa</taxon>
        <taxon>Chordata</taxon>
        <taxon>Craniata</taxon>
        <taxon>Vertebrata</taxon>
        <taxon>Euteleostomi</taxon>
        <taxon>Archelosauria</taxon>
        <taxon>Archosauria</taxon>
        <taxon>Dinosauria</taxon>
        <taxon>Saurischia</taxon>
        <taxon>Theropoda</taxon>
        <taxon>Coelurosauria</taxon>
        <taxon>Aves</taxon>
        <taxon>Neognathae</taxon>
        <taxon>Neoaves</taxon>
        <taxon>Telluraves</taxon>
        <taxon>Accipitrimorphae</taxon>
        <taxon>Accipitriformes</taxon>
        <taxon>Pandionidae</taxon>
        <taxon>Pandion</taxon>
    </lineage>
</organism>
<keyword evidence="7" id="KW-1185">Reference proteome</keyword>
<dbReference type="InterPro" id="IPR036390">
    <property type="entry name" value="WH_DNA-bd_sf"/>
</dbReference>
<dbReference type="GO" id="GO:0043565">
    <property type="term" value="F:sequence-specific DNA binding"/>
    <property type="evidence" value="ECO:0007669"/>
    <property type="project" value="InterPro"/>
</dbReference>
<comment type="caution">
    <text evidence="6">The sequence shown here is derived from an EMBL/GenBank/DDBJ whole genome shotgun (WGS) entry which is preliminary data.</text>
</comment>
<feature type="domain" description="HSF-type DNA-binding" evidence="5">
    <location>
        <begin position="4"/>
        <end position="117"/>
    </location>
</feature>
<sequence>DLCFLRQLWKIAHSDEFQSIQCVDDGVFVALAEEMFKKEVVARRGLGRVFELEIVESFRHQLNLCRLCELPEVSDLSNSRDEFPAEEAAASAPRKLLHFCYNPNFNRDHPQLLARCKPS</sequence>
<evidence type="ECO:0000313" key="7">
    <source>
        <dbReference type="Proteomes" id="UP000580171"/>
    </source>
</evidence>
<evidence type="ECO:0000259" key="5">
    <source>
        <dbReference type="Pfam" id="PF00447"/>
    </source>
</evidence>
<evidence type="ECO:0000256" key="1">
    <source>
        <dbReference type="ARBA" id="ARBA00004123"/>
    </source>
</evidence>
<gene>
    <name evidence="6" type="primary">Hsfy1_0</name>
    <name evidence="6" type="ORF">PANHAL_R03141</name>
</gene>
<feature type="non-terminal residue" evidence="6">
    <location>
        <position position="119"/>
    </location>
</feature>
<evidence type="ECO:0000256" key="4">
    <source>
        <dbReference type="ARBA" id="ARBA00023242"/>
    </source>
</evidence>
<dbReference type="Gene3D" id="1.10.10.10">
    <property type="entry name" value="Winged helix-like DNA-binding domain superfamily/Winged helix DNA-binding domain"/>
    <property type="match status" value="1"/>
</dbReference>